<comment type="caution">
    <text evidence="3">The sequence shown here is derived from an EMBL/GenBank/DDBJ whole genome shotgun (WGS) entry which is preliminary data.</text>
</comment>
<feature type="non-terminal residue" evidence="3">
    <location>
        <position position="1"/>
    </location>
</feature>
<dbReference type="SUPFAM" id="SSF49265">
    <property type="entry name" value="Fibronectin type III"/>
    <property type="match status" value="1"/>
</dbReference>
<gene>
    <name evidence="3" type="ORF">ACJMK2_008099</name>
</gene>
<dbReference type="InterPro" id="IPR036116">
    <property type="entry name" value="FN3_sf"/>
</dbReference>
<organism evidence="3 4">
    <name type="scientific">Sinanodonta woodiana</name>
    <name type="common">Chinese pond mussel</name>
    <name type="synonym">Anodonta woodiana</name>
    <dbReference type="NCBI Taxonomy" id="1069815"/>
    <lineage>
        <taxon>Eukaryota</taxon>
        <taxon>Metazoa</taxon>
        <taxon>Spiralia</taxon>
        <taxon>Lophotrochozoa</taxon>
        <taxon>Mollusca</taxon>
        <taxon>Bivalvia</taxon>
        <taxon>Autobranchia</taxon>
        <taxon>Heteroconchia</taxon>
        <taxon>Palaeoheterodonta</taxon>
        <taxon>Unionida</taxon>
        <taxon>Unionoidea</taxon>
        <taxon>Unionidae</taxon>
        <taxon>Unioninae</taxon>
        <taxon>Sinanodonta</taxon>
    </lineage>
</organism>
<feature type="domain" description="Fibronectin type-III" evidence="2">
    <location>
        <begin position="4"/>
        <end position="98"/>
    </location>
</feature>
<protein>
    <recommendedName>
        <fullName evidence="2">Fibronectin type-III domain-containing protein</fullName>
    </recommendedName>
</protein>
<dbReference type="InterPro" id="IPR032073">
    <property type="entry name" value="FNDC5_C"/>
</dbReference>
<reference evidence="3 4" key="1">
    <citation type="submission" date="2024-11" db="EMBL/GenBank/DDBJ databases">
        <title>Chromosome-level genome assembly of the freshwater bivalve Anodonta woodiana.</title>
        <authorList>
            <person name="Chen X."/>
        </authorList>
    </citation>
    <scope>NUCLEOTIDE SEQUENCE [LARGE SCALE GENOMIC DNA]</scope>
    <source>
        <strain evidence="3">MN2024</strain>
        <tissue evidence="3">Gills</tissue>
    </source>
</reference>
<evidence type="ECO:0000313" key="4">
    <source>
        <dbReference type="Proteomes" id="UP001634394"/>
    </source>
</evidence>
<name>A0ABD3VLR6_SINWO</name>
<dbReference type="Pfam" id="PF16066">
    <property type="entry name" value="DUF4808"/>
    <property type="match status" value="1"/>
</dbReference>
<accession>A0ABD3VLR6</accession>
<dbReference type="EMBL" id="JBJQND010000011">
    <property type="protein sequence ID" value="KAL3862106.1"/>
    <property type="molecule type" value="Genomic_DNA"/>
</dbReference>
<dbReference type="Gene3D" id="2.60.40.10">
    <property type="entry name" value="Immunoglobulins"/>
    <property type="match status" value="1"/>
</dbReference>
<feature type="transmembrane region" description="Helical" evidence="1">
    <location>
        <begin position="116"/>
        <end position="134"/>
    </location>
</feature>
<dbReference type="InterPro" id="IPR003961">
    <property type="entry name" value="FN3_dom"/>
</dbReference>
<proteinExistence type="predicted"/>
<dbReference type="CDD" id="cd00063">
    <property type="entry name" value="FN3"/>
    <property type="match status" value="1"/>
</dbReference>
<evidence type="ECO:0000256" key="1">
    <source>
        <dbReference type="SAM" id="Phobius"/>
    </source>
</evidence>
<keyword evidence="1" id="KW-1133">Transmembrane helix</keyword>
<keyword evidence="1" id="KW-0472">Membrane</keyword>
<keyword evidence="4" id="KW-1185">Reference proteome</keyword>
<evidence type="ECO:0000313" key="3">
    <source>
        <dbReference type="EMBL" id="KAL3862106.1"/>
    </source>
</evidence>
<keyword evidence="1" id="KW-0812">Transmembrane</keyword>
<dbReference type="Proteomes" id="UP001634394">
    <property type="component" value="Unassembled WGS sequence"/>
</dbReference>
<dbReference type="InterPro" id="IPR013783">
    <property type="entry name" value="Ig-like_fold"/>
</dbReference>
<dbReference type="PROSITE" id="PS50853">
    <property type="entry name" value="FN3"/>
    <property type="match status" value="1"/>
</dbReference>
<dbReference type="AlphaFoldDB" id="A0ABD3VLR6"/>
<dbReference type="Pfam" id="PF00041">
    <property type="entry name" value="fn3"/>
    <property type="match status" value="1"/>
</dbReference>
<evidence type="ECO:0000259" key="2">
    <source>
        <dbReference type="PROSITE" id="PS50853"/>
    </source>
</evidence>
<sequence length="224" mass="26147">ATECPQNLSLRVSGTTAILQWICDVTSSTVVSFQIYYEPLDEADHARYTVSHEIDGHTRHFTIRRLAPFQHYRLYMVTIALGGVINKSEELEFNTNDTDSLDYLGYRREGIYPEEVIIILLVVAMWVVAMVLFFKQWDSIRIIQPLEHRFKHVPKNLETIRVVKKPSDSVIYKNYNRKMSLTMVEREKRRLLRMNTVPVMSNIHSLPVIEMEEIQSIERSESGT</sequence>